<evidence type="ECO:0000256" key="1">
    <source>
        <dbReference type="PROSITE-ProRule" id="PRU00339"/>
    </source>
</evidence>
<accession>A0A1F7VCT8</accession>
<evidence type="ECO:0000313" key="4">
    <source>
        <dbReference type="Proteomes" id="UP000176593"/>
    </source>
</evidence>
<keyword evidence="1" id="KW-0802">TPR repeat</keyword>
<feature type="transmembrane region" description="Helical" evidence="2">
    <location>
        <begin position="181"/>
        <end position="198"/>
    </location>
</feature>
<feature type="repeat" description="TPR" evidence="1">
    <location>
        <begin position="733"/>
        <end position="766"/>
    </location>
</feature>
<dbReference type="SUPFAM" id="SSF48452">
    <property type="entry name" value="TPR-like"/>
    <property type="match status" value="1"/>
</dbReference>
<dbReference type="Pfam" id="PF14559">
    <property type="entry name" value="TPR_19"/>
    <property type="match status" value="1"/>
</dbReference>
<dbReference type="InterPro" id="IPR011990">
    <property type="entry name" value="TPR-like_helical_dom_sf"/>
</dbReference>
<proteinExistence type="predicted"/>
<dbReference type="AlphaFoldDB" id="A0A1F7VCT8"/>
<keyword evidence="2" id="KW-0472">Membrane</keyword>
<feature type="transmembrane region" description="Helical" evidence="2">
    <location>
        <begin position="263"/>
        <end position="280"/>
    </location>
</feature>
<comment type="caution">
    <text evidence="3">The sequence shown here is derived from an EMBL/GenBank/DDBJ whole genome shotgun (WGS) entry which is preliminary data.</text>
</comment>
<dbReference type="SMART" id="SM00028">
    <property type="entry name" value="TPR"/>
    <property type="match status" value="3"/>
</dbReference>
<reference evidence="3 4" key="1">
    <citation type="journal article" date="2016" name="Nat. Commun.">
        <title>Thousands of microbial genomes shed light on interconnected biogeochemical processes in an aquifer system.</title>
        <authorList>
            <person name="Anantharaman K."/>
            <person name="Brown C.T."/>
            <person name="Hug L.A."/>
            <person name="Sharon I."/>
            <person name="Castelle C.J."/>
            <person name="Probst A.J."/>
            <person name="Thomas B.C."/>
            <person name="Singh A."/>
            <person name="Wilkins M.J."/>
            <person name="Karaoz U."/>
            <person name="Brodie E.L."/>
            <person name="Williams K.H."/>
            <person name="Hubbard S.S."/>
            <person name="Banfield J.F."/>
        </authorList>
    </citation>
    <scope>NUCLEOTIDE SEQUENCE [LARGE SCALE GENOMIC DNA]</scope>
</reference>
<sequence length="781" mass="86839">MMHTSSISHQLSAAAHWVLQGFLFLFPLFFLPFTLDPLEINKQSLLLISVCTAFVLLIGSLLAKKETHVRLGWILFFPLLLCVAFGISAFFSLAPYASWIGTGGAEYTSVLTWIGLALLFYLCTIFQTELRMQNAPWVLLLASASLTGFIGVLSVFGISLVPFFPSLAVSSFNTLGTVNTLAAFLIIMSLFGVSRLMTHAFRSKKGWKQIVVIGLFVLLLLETLTLLLLIDYAMLWLMLLFGCAILFIFALFRSRAFPSTKTLFVPVILSVISLLFWLFLPSPFKTRLPLEVTPSMGASIDISNQVMREHNPWIGTGPGTYGINYAKFHPRSINETDFWNTRFDRASSFALTLAPTVGYVGIALFFAFLLSLFLGAISLLLKQKQEDEWLELFHVFVPWLTITLAVFLIPFNGGLVITFMLFSGLLAARLLQKETHLKFASNKAIALLSAVLFVGFLFALFIGIFLTTGRYTAEIAYAKAIRADRSRVDTQILVRELDRAATLNRWNDDYVRNLSAALLLRVQDELKAVSPNSALSDTSKQYLQALVAASVNASARATTLSPHVVSNWLTRGEIYRSLTGLVDKSALFSVDAYKRAIELEPQNPNHWNELGKTHLALADTLLPLTGSKDAVIAAQAKKDWQGALDDAEKSFTKATELKLNFAPAHFQLALVYERRGKLDLAIQKLESVQKFNATDVGVRFELGTLYSKRGGAGDLERAKQVFLRVIELAPSYSDAHWFLAAVYEKLGDRASAIKEVEVVLKLNPENQIVKTRLQKLKGMVP</sequence>
<evidence type="ECO:0000256" key="2">
    <source>
        <dbReference type="SAM" id="Phobius"/>
    </source>
</evidence>
<keyword evidence="2" id="KW-1133">Transmembrane helix</keyword>
<feature type="transmembrane region" description="Helical" evidence="2">
    <location>
        <begin position="12"/>
        <end position="33"/>
    </location>
</feature>
<evidence type="ECO:0000313" key="3">
    <source>
        <dbReference type="EMBL" id="OGL88265.1"/>
    </source>
</evidence>
<feature type="transmembrane region" description="Helical" evidence="2">
    <location>
        <begin position="444"/>
        <end position="466"/>
    </location>
</feature>
<keyword evidence="2" id="KW-0812">Transmembrane</keyword>
<dbReference type="EMBL" id="MGEQ01000001">
    <property type="protein sequence ID" value="OGL88265.1"/>
    <property type="molecule type" value="Genomic_DNA"/>
</dbReference>
<dbReference type="PROSITE" id="PS50005">
    <property type="entry name" value="TPR"/>
    <property type="match status" value="1"/>
</dbReference>
<feature type="transmembrane region" description="Helical" evidence="2">
    <location>
        <begin position="210"/>
        <end position="228"/>
    </location>
</feature>
<feature type="transmembrane region" description="Helical" evidence="2">
    <location>
        <begin position="415"/>
        <end position="432"/>
    </location>
</feature>
<feature type="transmembrane region" description="Helical" evidence="2">
    <location>
        <begin position="107"/>
        <end position="126"/>
    </location>
</feature>
<dbReference type="InterPro" id="IPR051533">
    <property type="entry name" value="WaaL-like"/>
</dbReference>
<feature type="transmembrane region" description="Helical" evidence="2">
    <location>
        <begin position="357"/>
        <end position="380"/>
    </location>
</feature>
<feature type="transmembrane region" description="Helical" evidence="2">
    <location>
        <begin position="234"/>
        <end position="251"/>
    </location>
</feature>
<feature type="transmembrane region" description="Helical" evidence="2">
    <location>
        <begin position="138"/>
        <end position="161"/>
    </location>
</feature>
<dbReference type="PANTHER" id="PTHR37422:SF13">
    <property type="entry name" value="LIPOPOLYSACCHARIDE BIOSYNTHESIS PROTEIN PA4999-RELATED"/>
    <property type="match status" value="1"/>
</dbReference>
<dbReference type="Proteomes" id="UP000176593">
    <property type="component" value="Unassembled WGS sequence"/>
</dbReference>
<feature type="transmembrane region" description="Helical" evidence="2">
    <location>
        <begin position="45"/>
        <end position="63"/>
    </location>
</feature>
<dbReference type="Gene3D" id="1.25.40.10">
    <property type="entry name" value="Tetratricopeptide repeat domain"/>
    <property type="match status" value="1"/>
</dbReference>
<dbReference type="Pfam" id="PF13432">
    <property type="entry name" value="TPR_16"/>
    <property type="match status" value="1"/>
</dbReference>
<feature type="transmembrane region" description="Helical" evidence="2">
    <location>
        <begin position="392"/>
        <end position="409"/>
    </location>
</feature>
<dbReference type="InterPro" id="IPR019734">
    <property type="entry name" value="TPR_rpt"/>
</dbReference>
<gene>
    <name evidence="3" type="ORF">A3I41_00900</name>
</gene>
<name>A0A1F7VCT8_9BACT</name>
<organism evidence="3 4">
    <name type="scientific">Candidatus Uhrbacteria bacterium RIFCSPLOWO2_02_FULL_48_18</name>
    <dbReference type="NCBI Taxonomy" id="1802408"/>
    <lineage>
        <taxon>Bacteria</taxon>
        <taxon>Candidatus Uhriibacteriota</taxon>
    </lineage>
</organism>
<dbReference type="PANTHER" id="PTHR37422">
    <property type="entry name" value="TEICHURONIC ACID BIOSYNTHESIS PROTEIN TUAE"/>
    <property type="match status" value="1"/>
</dbReference>
<feature type="transmembrane region" description="Helical" evidence="2">
    <location>
        <begin position="75"/>
        <end position="95"/>
    </location>
</feature>
<protein>
    <submittedName>
        <fullName evidence="3">Uncharacterized protein</fullName>
    </submittedName>
</protein>